<evidence type="ECO:0000256" key="3">
    <source>
        <dbReference type="ARBA" id="ARBA00022729"/>
    </source>
</evidence>
<evidence type="ECO:0000256" key="6">
    <source>
        <dbReference type="ARBA" id="ARBA00023157"/>
    </source>
</evidence>
<dbReference type="InterPro" id="IPR036179">
    <property type="entry name" value="Ig-like_dom_sf"/>
</dbReference>
<dbReference type="PANTHER" id="PTHR19433:SF111">
    <property type="entry name" value="T CELL RECEPTOR ALPHA VARIABLE 4"/>
    <property type="match status" value="1"/>
</dbReference>
<evidence type="ECO:0000256" key="8">
    <source>
        <dbReference type="SAM" id="MobiDB-lite"/>
    </source>
</evidence>
<evidence type="ECO:0000256" key="4">
    <source>
        <dbReference type="ARBA" id="ARBA00022859"/>
    </source>
</evidence>
<gene>
    <name evidence="12" type="ORF">XNOV1_A041708</name>
</gene>
<dbReference type="Proteomes" id="UP001178508">
    <property type="component" value="Chromosome 6"/>
</dbReference>
<dbReference type="GO" id="GO:0009617">
    <property type="term" value="P:response to bacterium"/>
    <property type="evidence" value="ECO:0007669"/>
    <property type="project" value="TreeGrafter"/>
</dbReference>
<dbReference type="GO" id="GO:0005886">
    <property type="term" value="C:plasma membrane"/>
    <property type="evidence" value="ECO:0007669"/>
    <property type="project" value="UniProtKB-SubCell"/>
</dbReference>
<keyword evidence="9" id="KW-1133">Transmembrane helix</keyword>
<dbReference type="Gene3D" id="2.60.40.10">
    <property type="entry name" value="Immunoglobulins"/>
    <property type="match status" value="1"/>
</dbReference>
<keyword evidence="7" id="KW-0325">Glycoprotein</keyword>
<evidence type="ECO:0000259" key="11">
    <source>
        <dbReference type="PROSITE" id="PS50835"/>
    </source>
</evidence>
<dbReference type="EMBL" id="OY660869">
    <property type="protein sequence ID" value="CAJ1059003.1"/>
    <property type="molecule type" value="Genomic_DNA"/>
</dbReference>
<evidence type="ECO:0000256" key="9">
    <source>
        <dbReference type="SAM" id="Phobius"/>
    </source>
</evidence>
<feature type="transmembrane region" description="Helical" evidence="9">
    <location>
        <begin position="175"/>
        <end position="200"/>
    </location>
</feature>
<keyword evidence="13" id="KW-1185">Reference proteome</keyword>
<keyword evidence="2" id="KW-1003">Cell membrane</keyword>
<feature type="chain" id="PRO_5043673475" evidence="10">
    <location>
        <begin position="20"/>
        <end position="267"/>
    </location>
</feature>
<comment type="subcellular location">
    <subcellularLocation>
        <location evidence="1">Cell membrane</location>
    </subcellularLocation>
</comment>
<dbReference type="AlphaFoldDB" id="A0AAV1FEJ0"/>
<evidence type="ECO:0000256" key="1">
    <source>
        <dbReference type="ARBA" id="ARBA00004236"/>
    </source>
</evidence>
<feature type="domain" description="Ig-like" evidence="11">
    <location>
        <begin position="23"/>
        <end position="110"/>
    </location>
</feature>
<name>A0AAV1FEJ0_XYRNO</name>
<dbReference type="PANTHER" id="PTHR19433">
    <property type="entry name" value="T-CELL RECEPTOR ALPHA CHAIN V REGION-RELATED"/>
    <property type="match status" value="1"/>
</dbReference>
<dbReference type="InterPro" id="IPR052051">
    <property type="entry name" value="TCR_complex_component"/>
</dbReference>
<dbReference type="InterPro" id="IPR013106">
    <property type="entry name" value="Ig_V-set"/>
</dbReference>
<keyword evidence="3 10" id="KW-0732">Signal</keyword>
<dbReference type="SMART" id="SM00409">
    <property type="entry name" value="IG"/>
    <property type="match status" value="1"/>
</dbReference>
<evidence type="ECO:0000256" key="2">
    <source>
        <dbReference type="ARBA" id="ARBA00022475"/>
    </source>
</evidence>
<dbReference type="InterPro" id="IPR007110">
    <property type="entry name" value="Ig-like_dom"/>
</dbReference>
<dbReference type="GO" id="GO:0002376">
    <property type="term" value="P:immune system process"/>
    <property type="evidence" value="ECO:0007669"/>
    <property type="project" value="UniProtKB-KW"/>
</dbReference>
<evidence type="ECO:0000256" key="5">
    <source>
        <dbReference type="ARBA" id="ARBA00023136"/>
    </source>
</evidence>
<dbReference type="Pfam" id="PF07686">
    <property type="entry name" value="V-set"/>
    <property type="match status" value="1"/>
</dbReference>
<evidence type="ECO:0000313" key="13">
    <source>
        <dbReference type="Proteomes" id="UP001178508"/>
    </source>
</evidence>
<keyword evidence="9" id="KW-0812">Transmembrane</keyword>
<feature type="signal peptide" evidence="10">
    <location>
        <begin position="1"/>
        <end position="19"/>
    </location>
</feature>
<dbReference type="SUPFAM" id="SSF48726">
    <property type="entry name" value="Immunoglobulin"/>
    <property type="match status" value="1"/>
</dbReference>
<dbReference type="CDD" id="cd00099">
    <property type="entry name" value="IgV"/>
    <property type="match status" value="1"/>
</dbReference>
<keyword evidence="6" id="KW-1015">Disulfide bond</keyword>
<keyword evidence="4" id="KW-0391">Immunity</keyword>
<dbReference type="InterPro" id="IPR013783">
    <property type="entry name" value="Ig-like_fold"/>
</dbReference>
<evidence type="ECO:0000256" key="10">
    <source>
        <dbReference type="SAM" id="SignalP"/>
    </source>
</evidence>
<protein>
    <submittedName>
        <fullName evidence="12">Uncharacterized protein LOC117818036</fullName>
    </submittedName>
</protein>
<proteinExistence type="predicted"/>
<evidence type="ECO:0000256" key="7">
    <source>
        <dbReference type="ARBA" id="ARBA00023180"/>
    </source>
</evidence>
<dbReference type="InterPro" id="IPR003599">
    <property type="entry name" value="Ig_sub"/>
</dbReference>
<dbReference type="PROSITE" id="PS50835">
    <property type="entry name" value="IG_LIKE"/>
    <property type="match status" value="1"/>
</dbReference>
<sequence length="267" mass="29547">MIIQLAALTLLWTVSLVRTGEVPHTIPVKMVDVGGNFTLECPVSQGSKFLYWHKQRFGYIAQTIASRAQGKISLNAPFTGSRFNLTEKGDHLLLTIRNVSKEDEATYFCQDGSAFASNFTNAVFLAVNDTHPEKSLNVLNLADLVRLRSSCPLCNKENGVKCPGENGPDFWESKMGLVILVLGVLLTFCVTVIAVLIFHVKQRGVCEQSKEHVRTSHHPGHDPSNVDQPNNREMTYASLDFGQKRVKRGAAKKKDTPQECVYSAVVT</sequence>
<evidence type="ECO:0000313" key="12">
    <source>
        <dbReference type="EMBL" id="CAJ1059003.1"/>
    </source>
</evidence>
<feature type="region of interest" description="Disordered" evidence="8">
    <location>
        <begin position="211"/>
        <end position="231"/>
    </location>
</feature>
<organism evidence="12 13">
    <name type="scientific">Xyrichtys novacula</name>
    <name type="common">Pearly razorfish</name>
    <name type="synonym">Hemipteronotus novacula</name>
    <dbReference type="NCBI Taxonomy" id="13765"/>
    <lineage>
        <taxon>Eukaryota</taxon>
        <taxon>Metazoa</taxon>
        <taxon>Chordata</taxon>
        <taxon>Craniata</taxon>
        <taxon>Vertebrata</taxon>
        <taxon>Euteleostomi</taxon>
        <taxon>Actinopterygii</taxon>
        <taxon>Neopterygii</taxon>
        <taxon>Teleostei</taxon>
        <taxon>Neoteleostei</taxon>
        <taxon>Acanthomorphata</taxon>
        <taxon>Eupercaria</taxon>
        <taxon>Labriformes</taxon>
        <taxon>Labridae</taxon>
        <taxon>Xyrichtys</taxon>
    </lineage>
</organism>
<keyword evidence="5 9" id="KW-0472">Membrane</keyword>
<reference evidence="12" key="1">
    <citation type="submission" date="2023-08" db="EMBL/GenBank/DDBJ databases">
        <authorList>
            <person name="Alioto T."/>
            <person name="Alioto T."/>
            <person name="Gomez Garrido J."/>
        </authorList>
    </citation>
    <scope>NUCLEOTIDE SEQUENCE</scope>
</reference>
<accession>A0AAV1FEJ0</accession>